<feature type="compositionally biased region" description="Basic residues" evidence="7">
    <location>
        <begin position="1632"/>
        <end position="1644"/>
    </location>
</feature>
<keyword evidence="10" id="KW-1185">Reference proteome</keyword>
<feature type="region of interest" description="Disordered" evidence="7">
    <location>
        <begin position="53"/>
        <end position="86"/>
    </location>
</feature>
<feature type="compositionally biased region" description="Polar residues" evidence="7">
    <location>
        <begin position="1537"/>
        <end position="1551"/>
    </location>
</feature>
<protein>
    <recommendedName>
        <fullName evidence="8">LIM zinc-binding domain-containing protein</fullName>
    </recommendedName>
</protein>
<feature type="compositionally biased region" description="Low complexity" evidence="7">
    <location>
        <begin position="1816"/>
        <end position="1833"/>
    </location>
</feature>
<feature type="compositionally biased region" description="Polar residues" evidence="7">
    <location>
        <begin position="9"/>
        <end position="21"/>
    </location>
</feature>
<feature type="compositionally biased region" description="Polar residues" evidence="7">
    <location>
        <begin position="665"/>
        <end position="682"/>
    </location>
</feature>
<evidence type="ECO:0000259" key="8">
    <source>
        <dbReference type="PROSITE" id="PS50023"/>
    </source>
</evidence>
<keyword evidence="5" id="KW-0539">Nucleus</keyword>
<keyword evidence="6" id="KW-0440">LIM domain</keyword>
<feature type="region of interest" description="Disordered" evidence="7">
    <location>
        <begin position="1"/>
        <end position="24"/>
    </location>
</feature>
<feature type="region of interest" description="Disordered" evidence="7">
    <location>
        <begin position="1732"/>
        <end position="1794"/>
    </location>
</feature>
<feature type="compositionally biased region" description="Polar residues" evidence="7">
    <location>
        <begin position="1877"/>
        <end position="1898"/>
    </location>
</feature>
<feature type="compositionally biased region" description="Polar residues" evidence="7">
    <location>
        <begin position="783"/>
        <end position="793"/>
    </location>
</feature>
<feature type="domain" description="LIM zinc-binding" evidence="8">
    <location>
        <begin position="1320"/>
        <end position="1379"/>
    </location>
</feature>
<feature type="domain" description="LIM zinc-binding" evidence="8">
    <location>
        <begin position="1564"/>
        <end position="1624"/>
    </location>
</feature>
<feature type="compositionally biased region" description="Polar residues" evidence="7">
    <location>
        <begin position="822"/>
        <end position="831"/>
    </location>
</feature>
<feature type="compositionally biased region" description="Basic and acidic residues" evidence="7">
    <location>
        <begin position="466"/>
        <end position="477"/>
    </location>
</feature>
<feature type="region of interest" description="Disordered" evidence="7">
    <location>
        <begin position="1869"/>
        <end position="1898"/>
    </location>
</feature>
<evidence type="ECO:0000313" key="10">
    <source>
        <dbReference type="Proteomes" id="UP001139887"/>
    </source>
</evidence>
<feature type="compositionally biased region" description="Low complexity" evidence="7">
    <location>
        <begin position="866"/>
        <end position="895"/>
    </location>
</feature>
<feature type="region of interest" description="Disordered" evidence="7">
    <location>
        <begin position="713"/>
        <end position="793"/>
    </location>
</feature>
<evidence type="ECO:0000256" key="3">
    <source>
        <dbReference type="ARBA" id="ARBA00022737"/>
    </source>
</evidence>
<dbReference type="SUPFAM" id="SSF57716">
    <property type="entry name" value="Glucocorticoid receptor-like (DNA-binding domain)"/>
    <property type="match status" value="2"/>
</dbReference>
<feature type="compositionally biased region" description="Low complexity" evidence="7">
    <location>
        <begin position="917"/>
        <end position="935"/>
    </location>
</feature>
<feature type="compositionally biased region" description="Polar residues" evidence="7">
    <location>
        <begin position="482"/>
        <end position="499"/>
    </location>
</feature>
<dbReference type="InterPro" id="IPR001781">
    <property type="entry name" value="Znf_LIM"/>
</dbReference>
<dbReference type="GO" id="GO:0005737">
    <property type="term" value="C:cytoplasm"/>
    <property type="evidence" value="ECO:0007669"/>
    <property type="project" value="TreeGrafter"/>
</dbReference>
<feature type="compositionally biased region" description="Polar residues" evidence="7">
    <location>
        <begin position="852"/>
        <end position="865"/>
    </location>
</feature>
<evidence type="ECO:0000256" key="6">
    <source>
        <dbReference type="PROSITE-ProRule" id="PRU00125"/>
    </source>
</evidence>
<feature type="region of interest" description="Disordered" evidence="7">
    <location>
        <begin position="173"/>
        <end position="225"/>
    </location>
</feature>
<feature type="compositionally biased region" description="Polar residues" evidence="7">
    <location>
        <begin position="128"/>
        <end position="139"/>
    </location>
</feature>
<feature type="compositionally biased region" description="Low complexity" evidence="7">
    <location>
        <begin position="1063"/>
        <end position="1086"/>
    </location>
</feature>
<dbReference type="Gene3D" id="2.10.110.10">
    <property type="entry name" value="Cysteine Rich Protein"/>
    <property type="match status" value="2"/>
</dbReference>
<feature type="compositionally biased region" description="Basic and acidic residues" evidence="7">
    <location>
        <begin position="419"/>
        <end position="429"/>
    </location>
</feature>
<evidence type="ECO:0000256" key="1">
    <source>
        <dbReference type="ARBA" id="ARBA00004123"/>
    </source>
</evidence>
<comment type="subcellular location">
    <subcellularLocation>
        <location evidence="1">Nucleus</location>
    </subcellularLocation>
</comment>
<feature type="region of interest" description="Disordered" evidence="7">
    <location>
        <begin position="1815"/>
        <end position="1847"/>
    </location>
</feature>
<feature type="region of interest" description="Disordered" evidence="7">
    <location>
        <begin position="1490"/>
        <end position="1551"/>
    </location>
</feature>
<dbReference type="PANTHER" id="PTHR24215:SF35">
    <property type="entry name" value="MUSCLE LIM PROTEIN MLP84B"/>
    <property type="match status" value="1"/>
</dbReference>
<dbReference type="CDD" id="cd08368">
    <property type="entry name" value="LIM"/>
    <property type="match status" value="1"/>
</dbReference>
<dbReference type="EMBL" id="JANBUW010000017">
    <property type="protein sequence ID" value="KAJ2851100.1"/>
    <property type="molecule type" value="Genomic_DNA"/>
</dbReference>
<dbReference type="GO" id="GO:0030036">
    <property type="term" value="P:actin cytoskeleton organization"/>
    <property type="evidence" value="ECO:0007669"/>
    <property type="project" value="TreeGrafter"/>
</dbReference>
<name>A0A9W8IBN9_9FUNG</name>
<feature type="compositionally biased region" description="Polar residues" evidence="7">
    <location>
        <begin position="1180"/>
        <end position="1196"/>
    </location>
</feature>
<feature type="region of interest" description="Disordered" evidence="7">
    <location>
        <begin position="393"/>
        <end position="621"/>
    </location>
</feature>
<feature type="compositionally biased region" description="Low complexity" evidence="7">
    <location>
        <begin position="758"/>
        <end position="770"/>
    </location>
</feature>
<feature type="compositionally biased region" description="Polar residues" evidence="7">
    <location>
        <begin position="1030"/>
        <end position="1044"/>
    </location>
</feature>
<organism evidence="9 10">
    <name type="scientific">Coemansia brasiliensis</name>
    <dbReference type="NCBI Taxonomy" id="2650707"/>
    <lineage>
        <taxon>Eukaryota</taxon>
        <taxon>Fungi</taxon>
        <taxon>Fungi incertae sedis</taxon>
        <taxon>Zoopagomycota</taxon>
        <taxon>Kickxellomycotina</taxon>
        <taxon>Kickxellomycetes</taxon>
        <taxon>Kickxellales</taxon>
        <taxon>Kickxellaceae</taxon>
        <taxon>Coemansia</taxon>
    </lineage>
</organism>
<evidence type="ECO:0000256" key="5">
    <source>
        <dbReference type="ARBA" id="ARBA00023242"/>
    </source>
</evidence>
<keyword evidence="4 6" id="KW-0862">Zinc</keyword>
<evidence type="ECO:0000256" key="7">
    <source>
        <dbReference type="SAM" id="MobiDB-lite"/>
    </source>
</evidence>
<dbReference type="PANTHER" id="PTHR24215">
    <property type="entry name" value="RHO-GTPASE-ACTIVATING PROTEIN LRG1"/>
    <property type="match status" value="1"/>
</dbReference>
<dbReference type="Proteomes" id="UP001139887">
    <property type="component" value="Unassembled WGS sequence"/>
</dbReference>
<dbReference type="SMART" id="SM00132">
    <property type="entry name" value="LIM"/>
    <property type="match status" value="2"/>
</dbReference>
<feature type="compositionally biased region" description="Polar residues" evidence="7">
    <location>
        <begin position="1681"/>
        <end position="1691"/>
    </location>
</feature>
<dbReference type="GO" id="GO:0046872">
    <property type="term" value="F:metal ion binding"/>
    <property type="evidence" value="ECO:0007669"/>
    <property type="project" value="UniProtKB-KW"/>
</dbReference>
<feature type="compositionally biased region" description="Polar residues" evidence="7">
    <location>
        <begin position="1234"/>
        <end position="1249"/>
    </location>
</feature>
<sequence length="1927" mass="207396">MADRGRQVITDSPQQKQQRNSAPFKYDIRVTGDLYANQTDDRAATKVSVKILGNEDGDVVVEQDDARSLASPTPSNDGDTRAPQVSHKRLTDGGLELRIHALPVRAKKAAKAELLTGGGHGSADEDSSGSQLRTASSFAGTPLSRPVTRVSEYMRSRPLSSHQSFMEIRPAFDDGTVSDSECSHLTGAQTPQSMERSASPVLVGGGASNSNETHPPPPPLESRHRSASMTQVEDKCTMTTLRGFPDGLRACTPEKYAGSDIESEKNSRTSSPALSVLRGGGCCTTQTAGNADVFSAFNGPPVAPPDSRIGGTDMHQQLRPRRLSKDKVNYRERVESLLTQYFAPEILDKYLDELRHRYRFIGSGGMTSSEISKLLDESSADGNVKEQLRASLEALGASPERETSISDTEQSPSRRHYLSIRETELRNVLDRTSVSPAPKAPRFPPATSSNLVGGGVSMEDMGPGPHSEHHSTMRSDHMSVAASVNPSLSTRNGSVVSSRDSSRLKHRTKSMPIPEQAPVSDSEDAVVPEHALSQPTSKAASPELEPQRVSPEPETKSQRLSPEPQSEHQSREPSCPSPRSQPSTPRPERESTPRPPNSDGPRREKPHMPNSDYWEDDEKYKMRPPDMSQAFKVLKSKPIFIRELSSAEINFRSPFSRAHPAPDTHASSSSRQAAGSTASRGSKFSERHPTESKVAKAVSELEEVLRRTEAETLASIESDFDASSSPRDASRSTAGSRRPPSHAESVVSRDSLVGGGASSRSTSAATRISALGAKYGSRPGSASKMSASQSTIRTDVLLKEGIEYGDADRIDEEDEAAVPVDQSENNQSSVTLPMPLDEMPPELAAVLRRTGASDNARLSRTTTPQSAASSVASRHSAVSRPGQQPSRAATAASRASKVESLKGSAPSRSSGTDHSSVRSSASRATAAGAASGNRSLTELDIVMGRTGGAISRSAAVSSRASSASAKTEDLRGGSGSPVANDSENELASVLRRTSGYAPSVTDSSSASLPLEDRPISAASELKSVYPVDTQRPSSGIGSQRSNRSYAPGLREQDTASQRSQPLRSAAQSPARSSVRSSAVPGSGASGYTPSPLRKPAYQPSERHTPSPAVSRSRQQFVSPPPQSSRPNAEDEQEDEERSQAPPSPMPYRLPTPLFGRFPSPPPHIKNRGRANNEEPPQEPASVSRSRPHSQSVSQDAPPSPSGRQYPEEDPVVDRLDLETGSLASRRSRPRNGSEFGSASTLMSGQNRDSYNLPKVVEEDVDSLASYPSSVRPRSPNLVGGGRSQIDHESQAPSTLRGGGRIHPAFASKDDTSAKAKCDAGCCGVCGEGISKSDVVVRPQVMHASCLRCEACDCLLTTSTFRAIDGHVYCEKDYQRFFSGKDAHSPKVVSVHAGISDEKFQAMNRAIMESFTSVDDFLQHMRQLRERNGQAGDGKMMAPYSGDPTQVKRAGDIDLDRQTHYERDYVTSPSGTPWITERVVDKKVKTKVLEKRYPADGSTPSSVKSKVSEPAKPAASTLMGGGASSRPPSKAARMEALRSNNHSSASRPSTSLLNDTKDINGWEHPLCPVCSNVVYLTDRVLHEGYGYHKSCMRCQRCSQVTPAASAVRIKGTIYCKKHGTELLRRRSILMRKKSTMGRRSRHNRSRGGVPSDRFTVDTAPEAAPPVPEIPKPIKTNVPAAATGTSQSSQPRRVTTALRNFLEAAAEQIESQSFAPITPEPQPRAEVLPLRAPASEGTPAKRPLPVPKAKQQSQSNGPYLPKLSQQVPPPPQSVISHISSPPPSPGPATQRSSRSIFSGSRESLYDPNVVNALRQEAQRQISGSQSSGPSSPTRTQPDRNAQRLLSPCGPSIADALQNYAGKNGRVSVSSEFDPFESQDPLTNSFASPQQQRMPQGFSPNAQLDNLERRFRNANFRPPWALKSQSSLLH</sequence>
<feature type="region of interest" description="Disordered" evidence="7">
    <location>
        <begin position="806"/>
        <end position="1306"/>
    </location>
</feature>
<evidence type="ECO:0000313" key="9">
    <source>
        <dbReference type="EMBL" id="KAJ2851100.1"/>
    </source>
</evidence>
<keyword evidence="2 6" id="KW-0479">Metal-binding</keyword>
<comment type="caution">
    <text evidence="9">The sequence shown here is derived from an EMBL/GenBank/DDBJ whole genome shotgun (WGS) entry which is preliminary data.</text>
</comment>
<proteinExistence type="predicted"/>
<dbReference type="Pfam" id="PF00412">
    <property type="entry name" value="LIM"/>
    <property type="match status" value="2"/>
</dbReference>
<gene>
    <name evidence="9" type="ORF">IWW36_001351</name>
</gene>
<dbReference type="OrthoDB" id="8062037at2759"/>
<feature type="compositionally biased region" description="Polar residues" evidence="7">
    <location>
        <begin position="1107"/>
        <end position="1117"/>
    </location>
</feature>
<feature type="compositionally biased region" description="Low complexity" evidence="7">
    <location>
        <begin position="832"/>
        <end position="843"/>
    </location>
</feature>
<reference evidence="9" key="1">
    <citation type="submission" date="2022-07" db="EMBL/GenBank/DDBJ databases">
        <title>Phylogenomic reconstructions and comparative analyses of Kickxellomycotina fungi.</title>
        <authorList>
            <person name="Reynolds N.K."/>
            <person name="Stajich J.E."/>
            <person name="Barry K."/>
            <person name="Grigoriev I.V."/>
            <person name="Crous P."/>
            <person name="Smith M.E."/>
        </authorList>
    </citation>
    <scope>NUCLEOTIDE SEQUENCE</scope>
    <source>
        <strain evidence="9">NRRL 1566</strain>
    </source>
</reference>
<dbReference type="GO" id="GO:0005634">
    <property type="term" value="C:nucleus"/>
    <property type="evidence" value="ECO:0007669"/>
    <property type="project" value="UniProtKB-SubCell"/>
</dbReference>
<feature type="region of interest" description="Disordered" evidence="7">
    <location>
        <begin position="653"/>
        <end position="697"/>
    </location>
</feature>
<feature type="compositionally biased region" description="Low complexity" evidence="7">
    <location>
        <begin position="572"/>
        <end position="583"/>
    </location>
</feature>
<dbReference type="PROSITE" id="PS50023">
    <property type="entry name" value="LIM_DOMAIN_2"/>
    <property type="match status" value="2"/>
</dbReference>
<feature type="region of interest" description="Disordered" evidence="7">
    <location>
        <begin position="116"/>
        <end position="143"/>
    </location>
</feature>
<feature type="compositionally biased region" description="Basic and acidic residues" evidence="7">
    <location>
        <begin position="683"/>
        <end position="694"/>
    </location>
</feature>
<evidence type="ECO:0000256" key="4">
    <source>
        <dbReference type="ARBA" id="ARBA00022833"/>
    </source>
</evidence>
<feature type="compositionally biased region" description="Low complexity" evidence="7">
    <location>
        <begin position="949"/>
        <end position="965"/>
    </location>
</feature>
<keyword evidence="3" id="KW-0677">Repeat</keyword>
<feature type="region of interest" description="Disordered" evidence="7">
    <location>
        <begin position="1632"/>
        <end position="1691"/>
    </location>
</feature>
<feature type="compositionally biased region" description="Polar residues" evidence="7">
    <location>
        <begin position="186"/>
        <end position="196"/>
    </location>
</feature>
<evidence type="ECO:0000256" key="2">
    <source>
        <dbReference type="ARBA" id="ARBA00022723"/>
    </source>
</evidence>
<accession>A0A9W8IBN9</accession>